<feature type="transmembrane region" description="Helical" evidence="1">
    <location>
        <begin position="59"/>
        <end position="78"/>
    </location>
</feature>
<gene>
    <name evidence="2" type="ORF">EBB45_16355</name>
</gene>
<dbReference type="OrthoDB" id="2656675at2"/>
<keyword evidence="1" id="KW-0812">Transmembrane</keyword>
<evidence type="ECO:0000313" key="3">
    <source>
        <dbReference type="Proteomes" id="UP000274033"/>
    </source>
</evidence>
<evidence type="ECO:0000313" key="2">
    <source>
        <dbReference type="EMBL" id="RQW73445.1"/>
    </source>
</evidence>
<feature type="transmembrane region" description="Helical" evidence="1">
    <location>
        <begin position="28"/>
        <end position="47"/>
    </location>
</feature>
<reference evidence="2 3" key="1">
    <citation type="journal article" date="2013" name="J. Microbiol.">
        <title>Lysinibacillus chungkukjangi sp. nov., isolated from Chungkukjang, Korean fermented soybean food.</title>
        <authorList>
            <person name="Kim S.J."/>
            <person name="Jang Y.H."/>
            <person name="Hamada M."/>
            <person name="Ahn J.H."/>
            <person name="Weon H.Y."/>
            <person name="Suzuki K."/>
            <person name="Whang K.S."/>
            <person name="Kwon S.W."/>
        </authorList>
    </citation>
    <scope>NUCLEOTIDE SEQUENCE [LARGE SCALE GENOMIC DNA]</scope>
    <source>
        <strain evidence="2 3">MCCC 1A12701</strain>
    </source>
</reference>
<name>A0A3N9UAH4_9BACI</name>
<dbReference type="Proteomes" id="UP000274033">
    <property type="component" value="Unassembled WGS sequence"/>
</dbReference>
<dbReference type="RefSeq" id="WP_124766419.1">
    <property type="nucleotide sequence ID" value="NZ_JAFBDY010000019.1"/>
</dbReference>
<comment type="caution">
    <text evidence="2">The sequence shown here is derived from an EMBL/GenBank/DDBJ whole genome shotgun (WGS) entry which is preliminary data.</text>
</comment>
<feature type="transmembrane region" description="Helical" evidence="1">
    <location>
        <begin position="108"/>
        <end position="127"/>
    </location>
</feature>
<dbReference type="AlphaFoldDB" id="A0A3N9UAH4"/>
<proteinExistence type="predicted"/>
<keyword evidence="3" id="KW-1185">Reference proteome</keyword>
<organism evidence="2 3">
    <name type="scientific">Lysinibacillus composti</name>
    <dbReference type="NCBI Taxonomy" id="720633"/>
    <lineage>
        <taxon>Bacteria</taxon>
        <taxon>Bacillati</taxon>
        <taxon>Bacillota</taxon>
        <taxon>Bacilli</taxon>
        <taxon>Bacillales</taxon>
        <taxon>Bacillaceae</taxon>
        <taxon>Lysinibacillus</taxon>
    </lineage>
</organism>
<evidence type="ECO:0000256" key="1">
    <source>
        <dbReference type="SAM" id="Phobius"/>
    </source>
</evidence>
<dbReference type="EMBL" id="RRCT01000020">
    <property type="protein sequence ID" value="RQW73445.1"/>
    <property type="molecule type" value="Genomic_DNA"/>
</dbReference>
<sequence length="136" mass="15364">MNKSILIGTSITLLLVLAITKSLYVDWFELATIIVAITIFSLYYQLISGQNQNWKQYGITAMMGFVFCYILCSIDLMVDHYLYYLPNGSEDGISLTLGFKFIEYSDDLLVASVISLLGVFSLTYVLTKSKDYTEMA</sequence>
<accession>A0A3N9UAH4</accession>
<protein>
    <submittedName>
        <fullName evidence="2">Uncharacterized protein</fullName>
    </submittedName>
</protein>
<keyword evidence="1" id="KW-1133">Transmembrane helix</keyword>
<keyword evidence="1" id="KW-0472">Membrane</keyword>